<feature type="coiled-coil region" evidence="1">
    <location>
        <begin position="251"/>
        <end position="278"/>
    </location>
</feature>
<gene>
    <name evidence="3" type="ORF">GIL414_LOCUS60088</name>
</gene>
<evidence type="ECO:0000256" key="1">
    <source>
        <dbReference type="SAM" id="Coils"/>
    </source>
</evidence>
<feature type="compositionally biased region" description="Polar residues" evidence="2">
    <location>
        <begin position="151"/>
        <end position="162"/>
    </location>
</feature>
<dbReference type="Proteomes" id="UP000681720">
    <property type="component" value="Unassembled WGS sequence"/>
</dbReference>
<proteinExistence type="predicted"/>
<feature type="region of interest" description="Disordered" evidence="2">
    <location>
        <begin position="151"/>
        <end position="214"/>
    </location>
</feature>
<keyword evidence="1" id="KW-0175">Coiled coil</keyword>
<evidence type="ECO:0000313" key="4">
    <source>
        <dbReference type="Proteomes" id="UP000681720"/>
    </source>
</evidence>
<name>A0A8S3E598_9BILA</name>
<evidence type="ECO:0000256" key="2">
    <source>
        <dbReference type="SAM" id="MobiDB-lite"/>
    </source>
</evidence>
<dbReference type="EMBL" id="CAJOBJ010230264">
    <property type="protein sequence ID" value="CAF5053234.1"/>
    <property type="molecule type" value="Genomic_DNA"/>
</dbReference>
<comment type="caution">
    <text evidence="3">The sequence shown here is derived from an EMBL/GenBank/DDBJ whole genome shotgun (WGS) entry which is preliminary data.</text>
</comment>
<reference evidence="3" key="1">
    <citation type="submission" date="2021-02" db="EMBL/GenBank/DDBJ databases">
        <authorList>
            <person name="Nowell W R."/>
        </authorList>
    </citation>
    <scope>NUCLEOTIDE SEQUENCE</scope>
</reference>
<evidence type="ECO:0000313" key="3">
    <source>
        <dbReference type="EMBL" id="CAF5053234.1"/>
    </source>
</evidence>
<sequence>MYVSPVTPRPQRTTAGQTYKYTDFSVVSFPQLKKHSIIKTSLINIDPLNPLGAQSGNIKAYGERKKLVVLKTGTRQQMEEVSTRFSKESGSEEIAIPERQFDSPLDNGSCYQKMNERMDEDYDECTPTVHHAKNIAQEILNIEKMLTNRPKTSAVPNLSTSGFDDDDNDDDRDFNRIFSSSTPSPASKIAKRKKEEVNRSRFSASSDSEEEDVGSCWSKSKENLMRTNVDVGNLKNKKPKKKKQRTDPIVVQNSNADYKSLTDEIDLLKKRLSKLEKVYGVIRRNTSFDQTVTIL</sequence>
<accession>A0A8S3E598</accession>
<organism evidence="3 4">
    <name type="scientific">Rotaria magnacalcarata</name>
    <dbReference type="NCBI Taxonomy" id="392030"/>
    <lineage>
        <taxon>Eukaryota</taxon>
        <taxon>Metazoa</taxon>
        <taxon>Spiralia</taxon>
        <taxon>Gnathifera</taxon>
        <taxon>Rotifera</taxon>
        <taxon>Eurotatoria</taxon>
        <taxon>Bdelloidea</taxon>
        <taxon>Philodinida</taxon>
        <taxon>Philodinidae</taxon>
        <taxon>Rotaria</taxon>
    </lineage>
</organism>
<feature type="compositionally biased region" description="Acidic residues" evidence="2">
    <location>
        <begin position="163"/>
        <end position="172"/>
    </location>
</feature>
<dbReference type="AlphaFoldDB" id="A0A8S3E598"/>
<protein>
    <submittedName>
        <fullName evidence="3">Uncharacterized protein</fullName>
    </submittedName>
</protein>